<accession>A0A955L0X0</accession>
<reference evidence="7" key="2">
    <citation type="journal article" date="2021" name="Microbiome">
        <title>Successional dynamics and alternative stable states in a saline activated sludge microbial community over 9 years.</title>
        <authorList>
            <person name="Wang Y."/>
            <person name="Ye J."/>
            <person name="Ju F."/>
            <person name="Liu L."/>
            <person name="Boyd J.A."/>
            <person name="Deng Y."/>
            <person name="Parks D.H."/>
            <person name="Jiang X."/>
            <person name="Yin X."/>
            <person name="Woodcroft B.J."/>
            <person name="Tyson G.W."/>
            <person name="Hugenholtz P."/>
            <person name="Polz M.F."/>
            <person name="Zhang T."/>
        </authorList>
    </citation>
    <scope>NUCLEOTIDE SEQUENCE</scope>
    <source>
        <strain evidence="7">HKST-UBA15</strain>
    </source>
</reference>
<name>A0A955L0X0_9BACT</name>
<feature type="transmembrane region" description="Helical" evidence="6">
    <location>
        <begin position="131"/>
        <end position="152"/>
    </location>
</feature>
<evidence type="ECO:0000256" key="4">
    <source>
        <dbReference type="ARBA" id="ARBA00022989"/>
    </source>
</evidence>
<keyword evidence="5 6" id="KW-0472">Membrane</keyword>
<comment type="subcellular location">
    <subcellularLocation>
        <location evidence="1">Cell membrane</location>
        <topology evidence="1">Multi-pass membrane protein</topology>
    </subcellularLocation>
</comment>
<evidence type="ECO:0000256" key="5">
    <source>
        <dbReference type="ARBA" id="ARBA00023136"/>
    </source>
</evidence>
<feature type="transmembrane region" description="Helical" evidence="6">
    <location>
        <begin position="214"/>
        <end position="232"/>
    </location>
</feature>
<dbReference type="Pfam" id="PF12679">
    <property type="entry name" value="ABC2_membrane_2"/>
    <property type="match status" value="1"/>
</dbReference>
<comment type="caution">
    <text evidence="7">The sequence shown here is derived from an EMBL/GenBank/DDBJ whole genome shotgun (WGS) entry which is preliminary data.</text>
</comment>
<evidence type="ECO:0000256" key="2">
    <source>
        <dbReference type="ARBA" id="ARBA00022475"/>
    </source>
</evidence>
<dbReference type="EMBL" id="JAGQLL010000076">
    <property type="protein sequence ID" value="MCA9380508.1"/>
    <property type="molecule type" value="Genomic_DNA"/>
</dbReference>
<organism evidence="7 8">
    <name type="scientific">Candidatus Dojkabacteria bacterium</name>
    <dbReference type="NCBI Taxonomy" id="2099670"/>
    <lineage>
        <taxon>Bacteria</taxon>
        <taxon>Candidatus Dojkabacteria</taxon>
    </lineage>
</organism>
<feature type="transmembrane region" description="Helical" evidence="6">
    <location>
        <begin position="93"/>
        <end position="119"/>
    </location>
</feature>
<keyword evidence="3 6" id="KW-0812">Transmembrane</keyword>
<sequence length="240" mass="27036">MKQTFNITKKELREYFSSPVAYIVIGVFALIVGVYFSRNVFVDNQANLRKLFEFIPLVWIVIIPALTMRSFAEEIKNGTLEVLITFPVTKLQIIFGKFLSNLVVALFMLLSTLPAFITVNYLGNPDIGQTITAYIGLLLVASVYIIIGLAISLNSKNQIIAFIISSFLLAILYMVGEAEVLKIIPVKYHQIMEFVGLGAHFRSIARGVLDSRDILYYLSVMILSFMITLFSFNKIQNKGK</sequence>
<keyword evidence="4 6" id="KW-1133">Transmembrane helix</keyword>
<keyword evidence="2" id="KW-1003">Cell membrane</keyword>
<feature type="transmembrane region" description="Helical" evidence="6">
    <location>
        <begin position="159"/>
        <end position="176"/>
    </location>
</feature>
<dbReference type="AlphaFoldDB" id="A0A955L0X0"/>
<dbReference type="GO" id="GO:0005886">
    <property type="term" value="C:plasma membrane"/>
    <property type="evidence" value="ECO:0007669"/>
    <property type="project" value="UniProtKB-SubCell"/>
</dbReference>
<reference evidence="7" key="1">
    <citation type="submission" date="2020-04" db="EMBL/GenBank/DDBJ databases">
        <authorList>
            <person name="Zhang T."/>
        </authorList>
    </citation>
    <scope>NUCLEOTIDE SEQUENCE</scope>
    <source>
        <strain evidence="7">HKST-UBA15</strain>
    </source>
</reference>
<dbReference type="PANTHER" id="PTHR30294:SF29">
    <property type="entry name" value="MULTIDRUG ABC TRANSPORTER PERMEASE YBHS-RELATED"/>
    <property type="match status" value="1"/>
</dbReference>
<evidence type="ECO:0000256" key="1">
    <source>
        <dbReference type="ARBA" id="ARBA00004651"/>
    </source>
</evidence>
<dbReference type="InterPro" id="IPR051449">
    <property type="entry name" value="ABC-2_transporter_component"/>
</dbReference>
<dbReference type="PANTHER" id="PTHR30294">
    <property type="entry name" value="MEMBRANE COMPONENT OF ABC TRANSPORTER YHHJ-RELATED"/>
    <property type="match status" value="1"/>
</dbReference>
<evidence type="ECO:0000313" key="8">
    <source>
        <dbReference type="Proteomes" id="UP000745577"/>
    </source>
</evidence>
<feature type="transmembrane region" description="Helical" evidence="6">
    <location>
        <begin position="20"/>
        <end position="42"/>
    </location>
</feature>
<dbReference type="Proteomes" id="UP000745577">
    <property type="component" value="Unassembled WGS sequence"/>
</dbReference>
<gene>
    <name evidence="7" type="ORF">KC675_04995</name>
</gene>
<evidence type="ECO:0000256" key="6">
    <source>
        <dbReference type="SAM" id="Phobius"/>
    </source>
</evidence>
<protein>
    <submittedName>
        <fullName evidence="7">ABC transporter permease subunit</fullName>
    </submittedName>
</protein>
<evidence type="ECO:0000256" key="3">
    <source>
        <dbReference type="ARBA" id="ARBA00022692"/>
    </source>
</evidence>
<dbReference type="GO" id="GO:0140359">
    <property type="term" value="F:ABC-type transporter activity"/>
    <property type="evidence" value="ECO:0007669"/>
    <property type="project" value="InterPro"/>
</dbReference>
<proteinExistence type="predicted"/>
<evidence type="ECO:0000313" key="7">
    <source>
        <dbReference type="EMBL" id="MCA9380508.1"/>
    </source>
</evidence>